<name>E0VYE7_PEDHC</name>
<dbReference type="EMBL" id="AAZO01006247">
    <property type="status" value="NOT_ANNOTATED_CDS"/>
    <property type="molecule type" value="Genomic_DNA"/>
</dbReference>
<protein>
    <submittedName>
        <fullName evidence="1 2">Uncharacterized protein</fullName>
    </submittedName>
</protein>
<reference evidence="2" key="3">
    <citation type="submission" date="2021-02" db="UniProtKB">
        <authorList>
            <consortium name="EnsemblMetazoa"/>
        </authorList>
    </citation>
    <scope>IDENTIFICATION</scope>
    <source>
        <strain evidence="2">USDA</strain>
    </source>
</reference>
<dbReference type="AlphaFoldDB" id="E0VYE7"/>
<dbReference type="RefSeq" id="XP_002431141.1">
    <property type="nucleotide sequence ID" value="XM_002431096.1"/>
</dbReference>
<accession>E0VYE7</accession>
<dbReference type="HOGENOM" id="CLU_2592635_0_0_1"/>
<evidence type="ECO:0000313" key="2">
    <source>
        <dbReference type="EnsemblMetazoa" id="PHUM513360-PA"/>
    </source>
</evidence>
<dbReference type="GeneID" id="8233125"/>
<dbReference type="EnsemblMetazoa" id="PHUM513360-RA">
    <property type="protein sequence ID" value="PHUM513360-PA"/>
    <property type="gene ID" value="PHUM513360"/>
</dbReference>
<dbReference type="CTD" id="8233125"/>
<dbReference type="InParanoid" id="E0VYE7"/>
<keyword evidence="3" id="KW-1185">Reference proteome</keyword>
<sequence>MGDKHKSETPKPLKNTLLSGASHGFPFDSFQGSSMLIPVSQDSPSVLNDSKLINYDKIEFCVKINESLHRLKPVFKTLIK</sequence>
<reference evidence="1" key="1">
    <citation type="submission" date="2007-04" db="EMBL/GenBank/DDBJ databases">
        <title>Annotation of Pediculus humanus corporis strain USDA.</title>
        <authorList>
            <person name="Kirkness E."/>
            <person name="Hannick L."/>
            <person name="Hass B."/>
            <person name="Bruggner R."/>
            <person name="Lawson D."/>
            <person name="Bidwell S."/>
            <person name="Joardar V."/>
            <person name="Caler E."/>
            <person name="Walenz B."/>
            <person name="Inman J."/>
            <person name="Schobel S."/>
            <person name="Galinsky K."/>
            <person name="Amedeo P."/>
            <person name="Strausberg R."/>
        </authorList>
    </citation>
    <scope>NUCLEOTIDE SEQUENCE</scope>
    <source>
        <strain evidence="1">USDA</strain>
    </source>
</reference>
<proteinExistence type="predicted"/>
<dbReference type="VEuPathDB" id="VectorBase:PHUM513360"/>
<reference evidence="1" key="2">
    <citation type="submission" date="2007-04" db="EMBL/GenBank/DDBJ databases">
        <title>The genome of the human body louse.</title>
        <authorList>
            <consortium name="The Human Body Louse Genome Consortium"/>
            <person name="Kirkness E."/>
            <person name="Walenz B."/>
            <person name="Hass B."/>
            <person name="Bruggner R."/>
            <person name="Strausberg R."/>
        </authorList>
    </citation>
    <scope>NUCLEOTIDE SEQUENCE</scope>
    <source>
        <strain evidence="1">USDA</strain>
    </source>
</reference>
<dbReference type="EMBL" id="DS235845">
    <property type="protein sequence ID" value="EEB18403.1"/>
    <property type="molecule type" value="Genomic_DNA"/>
</dbReference>
<dbReference type="KEGG" id="phu:Phum_PHUM513360"/>
<gene>
    <name evidence="2" type="primary">8233125</name>
    <name evidence="1" type="ORF">Phum_PHUM513360</name>
</gene>
<organism>
    <name type="scientific">Pediculus humanus subsp. corporis</name>
    <name type="common">Body louse</name>
    <dbReference type="NCBI Taxonomy" id="121224"/>
    <lineage>
        <taxon>Eukaryota</taxon>
        <taxon>Metazoa</taxon>
        <taxon>Ecdysozoa</taxon>
        <taxon>Arthropoda</taxon>
        <taxon>Hexapoda</taxon>
        <taxon>Insecta</taxon>
        <taxon>Pterygota</taxon>
        <taxon>Neoptera</taxon>
        <taxon>Paraneoptera</taxon>
        <taxon>Psocodea</taxon>
        <taxon>Troctomorpha</taxon>
        <taxon>Phthiraptera</taxon>
        <taxon>Anoplura</taxon>
        <taxon>Pediculidae</taxon>
        <taxon>Pediculus</taxon>
    </lineage>
</organism>
<evidence type="ECO:0000313" key="3">
    <source>
        <dbReference type="Proteomes" id="UP000009046"/>
    </source>
</evidence>
<dbReference type="Proteomes" id="UP000009046">
    <property type="component" value="Unassembled WGS sequence"/>
</dbReference>
<evidence type="ECO:0000313" key="1">
    <source>
        <dbReference type="EMBL" id="EEB18403.1"/>
    </source>
</evidence>